<dbReference type="GO" id="GO:0032790">
    <property type="term" value="P:ribosome disassembly"/>
    <property type="evidence" value="ECO:0007669"/>
    <property type="project" value="TreeGrafter"/>
</dbReference>
<evidence type="ECO:0000259" key="5">
    <source>
        <dbReference type="Pfam" id="PF05198"/>
    </source>
</evidence>
<keyword evidence="2" id="KW-0396">Initiation factor</keyword>
<dbReference type="InterPro" id="IPR036787">
    <property type="entry name" value="T_IF-3_N_sf"/>
</dbReference>
<dbReference type="InterPro" id="IPR019814">
    <property type="entry name" value="Translation_initiation_fac_3_N"/>
</dbReference>
<dbReference type="Pfam" id="PF00707">
    <property type="entry name" value="IF3_C"/>
    <property type="match status" value="1"/>
</dbReference>
<feature type="non-terminal residue" evidence="6">
    <location>
        <position position="1"/>
    </location>
</feature>
<organism evidence="6">
    <name type="scientific">marine metagenome</name>
    <dbReference type="NCBI Taxonomy" id="408172"/>
    <lineage>
        <taxon>unclassified sequences</taxon>
        <taxon>metagenomes</taxon>
        <taxon>ecological metagenomes</taxon>
    </lineage>
</organism>
<proteinExistence type="inferred from homology"/>
<evidence type="ECO:0000256" key="2">
    <source>
        <dbReference type="ARBA" id="ARBA00022540"/>
    </source>
</evidence>
<feature type="domain" description="Translation initiation factor 3 C-terminal" evidence="4">
    <location>
        <begin position="75"/>
        <end position="158"/>
    </location>
</feature>
<dbReference type="PANTHER" id="PTHR10938">
    <property type="entry name" value="TRANSLATION INITIATION FACTOR IF-3"/>
    <property type="match status" value="1"/>
</dbReference>
<evidence type="ECO:0000256" key="3">
    <source>
        <dbReference type="ARBA" id="ARBA00022917"/>
    </source>
</evidence>
<dbReference type="GO" id="GO:0005829">
    <property type="term" value="C:cytosol"/>
    <property type="evidence" value="ECO:0007669"/>
    <property type="project" value="TreeGrafter"/>
</dbReference>
<dbReference type="NCBIfam" id="TIGR00168">
    <property type="entry name" value="infC"/>
    <property type="match status" value="1"/>
</dbReference>
<dbReference type="PANTHER" id="PTHR10938:SF0">
    <property type="entry name" value="TRANSLATION INITIATION FACTOR IF-3, MITOCHONDRIAL"/>
    <property type="match status" value="1"/>
</dbReference>
<dbReference type="SUPFAM" id="SSF55200">
    <property type="entry name" value="Translation initiation factor IF3, C-terminal domain"/>
    <property type="match status" value="1"/>
</dbReference>
<name>A0A381NN30_9ZZZZ</name>
<dbReference type="GO" id="GO:0016020">
    <property type="term" value="C:membrane"/>
    <property type="evidence" value="ECO:0007669"/>
    <property type="project" value="TreeGrafter"/>
</dbReference>
<reference evidence="6" key="1">
    <citation type="submission" date="2018-05" db="EMBL/GenBank/DDBJ databases">
        <authorList>
            <person name="Lanie J.A."/>
            <person name="Ng W.-L."/>
            <person name="Kazmierczak K.M."/>
            <person name="Andrzejewski T.M."/>
            <person name="Davidsen T.M."/>
            <person name="Wayne K.J."/>
            <person name="Tettelin H."/>
            <person name="Glass J.I."/>
            <person name="Rusch D."/>
            <person name="Podicherti R."/>
            <person name="Tsui H.-C.T."/>
            <person name="Winkler M.E."/>
        </authorList>
    </citation>
    <scope>NUCLEOTIDE SEQUENCE</scope>
</reference>
<dbReference type="GO" id="GO:0043022">
    <property type="term" value="F:ribosome binding"/>
    <property type="evidence" value="ECO:0007669"/>
    <property type="project" value="TreeGrafter"/>
</dbReference>
<evidence type="ECO:0000256" key="1">
    <source>
        <dbReference type="ARBA" id="ARBA00005439"/>
    </source>
</evidence>
<dbReference type="Pfam" id="PF05198">
    <property type="entry name" value="IF3_N"/>
    <property type="match status" value="1"/>
</dbReference>
<dbReference type="HAMAP" id="MF_00080">
    <property type="entry name" value="IF_3"/>
    <property type="match status" value="1"/>
</dbReference>
<sequence>VPSVLLVDDKGNQLGEMSTPEALELATERGLDLVEVAPAADPPVCRLLNYGKFRYEATRKERESRKANKARSKNQLREVRMKTRIGEHDRLAKTRLVKRLLTQGSKVKVSVMFRGREMQHPQIGMALLKNVAEDLQEDAMLDKAPSFEGRFLSMILSPSAALRKQVENKELESAKA</sequence>
<dbReference type="InterPro" id="IPR019813">
    <property type="entry name" value="Translation_initiation_fac3_CS"/>
</dbReference>
<evidence type="ECO:0000313" key="6">
    <source>
        <dbReference type="EMBL" id="SUZ54943.1"/>
    </source>
</evidence>
<protein>
    <recommendedName>
        <fullName evidence="7">Translation initiation factor 3 N-terminal domain-containing protein</fullName>
    </recommendedName>
</protein>
<feature type="domain" description="Translation initiation factor 3 N-terminal" evidence="5">
    <location>
        <begin position="2"/>
        <end position="63"/>
    </location>
</feature>
<dbReference type="InterPro" id="IPR001288">
    <property type="entry name" value="Translation_initiation_fac_3"/>
</dbReference>
<dbReference type="EMBL" id="UINC01000418">
    <property type="protein sequence ID" value="SUZ54943.1"/>
    <property type="molecule type" value="Genomic_DNA"/>
</dbReference>
<gene>
    <name evidence="6" type="ORF">METZ01_LOCUS7797</name>
</gene>
<dbReference type="InterPro" id="IPR019815">
    <property type="entry name" value="Translation_initiation_fac_3_C"/>
</dbReference>
<dbReference type="Gene3D" id="3.10.20.80">
    <property type="entry name" value="Translation initiation factor 3 (IF-3), N-terminal domain"/>
    <property type="match status" value="1"/>
</dbReference>
<dbReference type="InterPro" id="IPR036788">
    <property type="entry name" value="T_IF-3_C_sf"/>
</dbReference>
<evidence type="ECO:0008006" key="7">
    <source>
        <dbReference type="Google" id="ProtNLM"/>
    </source>
</evidence>
<evidence type="ECO:0000259" key="4">
    <source>
        <dbReference type="Pfam" id="PF00707"/>
    </source>
</evidence>
<dbReference type="GO" id="GO:0003743">
    <property type="term" value="F:translation initiation factor activity"/>
    <property type="evidence" value="ECO:0007669"/>
    <property type="project" value="UniProtKB-KW"/>
</dbReference>
<dbReference type="PROSITE" id="PS00938">
    <property type="entry name" value="IF3"/>
    <property type="match status" value="1"/>
</dbReference>
<accession>A0A381NN30</accession>
<dbReference type="Gene3D" id="3.30.110.10">
    <property type="entry name" value="Translation initiation factor 3 (IF-3), C-terminal domain"/>
    <property type="match status" value="1"/>
</dbReference>
<dbReference type="SUPFAM" id="SSF54364">
    <property type="entry name" value="Translation initiation factor IF3, N-terminal domain"/>
    <property type="match status" value="1"/>
</dbReference>
<keyword evidence="3" id="KW-0648">Protein biosynthesis</keyword>
<dbReference type="AlphaFoldDB" id="A0A381NN30"/>
<comment type="similarity">
    <text evidence="1">Belongs to the IF-3 family.</text>
</comment>